<dbReference type="OrthoDB" id="9791535at2"/>
<dbReference type="Proteomes" id="UP000273154">
    <property type="component" value="Chromosome"/>
</dbReference>
<gene>
    <name evidence="1" type="ORF">Pcatena_08770</name>
</gene>
<dbReference type="GeneID" id="88849010"/>
<reference evidence="2" key="1">
    <citation type="submission" date="2018-11" db="EMBL/GenBank/DDBJ databases">
        <title>Comparative genomics of Parolsenella catena and Libanicoccus massiliensis: Reclassification of Libanicoccus massiliensis as Parolsenella massiliensis comb. nov.</title>
        <authorList>
            <person name="Sakamoto M."/>
            <person name="Ikeyama N."/>
            <person name="Murakami T."/>
            <person name="Mori H."/>
            <person name="Yuki M."/>
            <person name="Ohkuma M."/>
        </authorList>
    </citation>
    <scope>NUCLEOTIDE SEQUENCE [LARGE SCALE GENOMIC DNA]</scope>
    <source>
        <strain evidence="2">JCM 31932</strain>
    </source>
</reference>
<proteinExistence type="predicted"/>
<dbReference type="NCBIfam" id="TIGR01909">
    <property type="entry name" value="C_GCAxxG_C_C"/>
    <property type="match status" value="1"/>
</dbReference>
<dbReference type="EMBL" id="AP019367">
    <property type="protein sequence ID" value="BBH50290.1"/>
    <property type="molecule type" value="Genomic_DNA"/>
</dbReference>
<dbReference type="RefSeq" id="WP_126421991.1">
    <property type="nucleotide sequence ID" value="NZ_AP019367.1"/>
</dbReference>
<dbReference type="Pfam" id="PF09719">
    <property type="entry name" value="C_GCAxxG_C_C"/>
    <property type="match status" value="1"/>
</dbReference>
<name>A0A3G9KA05_9ACTN</name>
<evidence type="ECO:0008006" key="3">
    <source>
        <dbReference type="Google" id="ProtNLM"/>
    </source>
</evidence>
<dbReference type="InterPro" id="IPR010181">
    <property type="entry name" value="CGCAxxGCC_motif"/>
</dbReference>
<dbReference type="AlphaFoldDB" id="A0A3G9KA05"/>
<organism evidence="1 2">
    <name type="scientific">Parolsenella catena</name>
    <dbReference type="NCBI Taxonomy" id="2003188"/>
    <lineage>
        <taxon>Bacteria</taxon>
        <taxon>Bacillati</taxon>
        <taxon>Actinomycetota</taxon>
        <taxon>Coriobacteriia</taxon>
        <taxon>Coriobacteriales</taxon>
        <taxon>Atopobiaceae</taxon>
        <taxon>Parolsenella</taxon>
    </lineage>
</organism>
<keyword evidence="2" id="KW-1185">Reference proteome</keyword>
<sequence>MESRIARADELHRRGYNCAQAVACTYCDLAGVDEAVAFRGMEAFGRGMGGMDGTCGAISGAVYLAGLVTSDVNLEKPASKRESYKLSEQIVSAFAEKNGATSCHELKGINCDHGMLRSCPGCIQDACEIVERVLFSDKFN</sequence>
<protein>
    <recommendedName>
        <fullName evidence="3">C_GCAxxG_C_C family protein</fullName>
    </recommendedName>
</protein>
<accession>A0A3G9KA05</accession>
<evidence type="ECO:0000313" key="1">
    <source>
        <dbReference type="EMBL" id="BBH50290.1"/>
    </source>
</evidence>
<evidence type="ECO:0000313" key="2">
    <source>
        <dbReference type="Proteomes" id="UP000273154"/>
    </source>
</evidence>
<dbReference type="KEGG" id="pcat:Pcatena_08770"/>